<gene>
    <name evidence="7" type="ORF">IEO21_08671</name>
</gene>
<comment type="caution">
    <text evidence="7">The sequence shown here is derived from an EMBL/GenBank/DDBJ whole genome shotgun (WGS) entry which is preliminary data.</text>
</comment>
<evidence type="ECO:0000256" key="5">
    <source>
        <dbReference type="SAM" id="SignalP"/>
    </source>
</evidence>
<evidence type="ECO:0000313" key="8">
    <source>
        <dbReference type="Proteomes" id="UP000639403"/>
    </source>
</evidence>
<evidence type="ECO:0000256" key="1">
    <source>
        <dbReference type="ARBA" id="ARBA00004613"/>
    </source>
</evidence>
<feature type="chain" id="PRO_5034169288" description="CFEM domain-containing protein" evidence="5">
    <location>
        <begin position="27"/>
        <end position="278"/>
    </location>
</feature>
<dbReference type="InterPro" id="IPR008427">
    <property type="entry name" value="Extracellular_membr_CFEM_dom"/>
</dbReference>
<comment type="subcellular location">
    <subcellularLocation>
        <location evidence="1">Secreted</location>
    </subcellularLocation>
</comment>
<keyword evidence="4" id="KW-1015">Disulfide bond</keyword>
<evidence type="ECO:0000313" key="7">
    <source>
        <dbReference type="EMBL" id="KAF9806393.1"/>
    </source>
</evidence>
<sequence>MSSLIQPYPRWLLLSLFLVLWSITRGTRHETALGFGAQAQLSGLTGCPLGCAAQAFTQVDCTVLDVTCACASSSFLSDAQACMTANCTAAETKAGIQDLNNACAASPVLVQRQATTTSTSASATTTASSTVFDSSSTSASSSAASSSASTSASASGSTVTASSTSASCREQQREQCSQQYRFSDKLCCSKLFGVGVERQCLSRVKFLGSFSNVKLAPLKCGRDDGCDSRGDARNGSTVTTNVPAVSTTPAGNTGAAMGLRAPSALAVLGALLGWAGLY</sequence>
<proteinExistence type="predicted"/>
<evidence type="ECO:0000256" key="4">
    <source>
        <dbReference type="ARBA" id="ARBA00023157"/>
    </source>
</evidence>
<keyword evidence="3 5" id="KW-0732">Signal</keyword>
<evidence type="ECO:0000259" key="6">
    <source>
        <dbReference type="PROSITE" id="PS52012"/>
    </source>
</evidence>
<name>A0A8H7TZ01_9APHY</name>
<evidence type="ECO:0000256" key="2">
    <source>
        <dbReference type="ARBA" id="ARBA00022525"/>
    </source>
</evidence>
<reference evidence="7" key="1">
    <citation type="submission" date="2020-11" db="EMBL/GenBank/DDBJ databases">
        <authorList>
            <person name="Koelle M."/>
            <person name="Horta M.A.C."/>
            <person name="Nowrousian M."/>
            <person name="Ohm R.A."/>
            <person name="Benz P."/>
            <person name="Pilgard A."/>
        </authorList>
    </citation>
    <scope>NUCLEOTIDE SEQUENCE</scope>
    <source>
        <strain evidence="7">FPRL280</strain>
    </source>
</reference>
<dbReference type="AlphaFoldDB" id="A0A8H7TZ01"/>
<feature type="signal peptide" evidence="5">
    <location>
        <begin position="1"/>
        <end position="26"/>
    </location>
</feature>
<dbReference type="Proteomes" id="UP000639403">
    <property type="component" value="Unassembled WGS sequence"/>
</dbReference>
<dbReference type="GO" id="GO:0005576">
    <property type="term" value="C:extracellular region"/>
    <property type="evidence" value="ECO:0007669"/>
    <property type="project" value="UniProtKB-SubCell"/>
</dbReference>
<dbReference type="PROSITE" id="PS52012">
    <property type="entry name" value="CFEM"/>
    <property type="match status" value="1"/>
</dbReference>
<dbReference type="EMBL" id="JADOXO010000330">
    <property type="protein sequence ID" value="KAF9806393.1"/>
    <property type="molecule type" value="Genomic_DNA"/>
</dbReference>
<keyword evidence="2" id="KW-0964">Secreted</keyword>
<protein>
    <recommendedName>
        <fullName evidence="6">CFEM domain-containing protein</fullName>
    </recommendedName>
</protein>
<dbReference type="Pfam" id="PF05730">
    <property type="entry name" value="CFEM"/>
    <property type="match status" value="1"/>
</dbReference>
<accession>A0A8H7TZ01</accession>
<reference evidence="7" key="2">
    <citation type="journal article" name="Front. Microbiol.">
        <title>Degradative Capacity of Two Strains of Rhodonia placenta: From Phenotype to Genotype.</title>
        <authorList>
            <person name="Kolle M."/>
            <person name="Horta M.A.C."/>
            <person name="Nowrousian M."/>
            <person name="Ohm R.A."/>
            <person name="Benz J.P."/>
            <person name="Pilgard A."/>
        </authorList>
    </citation>
    <scope>NUCLEOTIDE SEQUENCE</scope>
    <source>
        <strain evidence="7">FPRL280</strain>
    </source>
</reference>
<feature type="domain" description="CFEM" evidence="6">
    <location>
        <begin position="19"/>
        <end position="130"/>
    </location>
</feature>
<evidence type="ECO:0000256" key="3">
    <source>
        <dbReference type="ARBA" id="ARBA00022729"/>
    </source>
</evidence>
<organism evidence="7 8">
    <name type="scientific">Rhodonia placenta</name>
    <dbReference type="NCBI Taxonomy" id="104341"/>
    <lineage>
        <taxon>Eukaryota</taxon>
        <taxon>Fungi</taxon>
        <taxon>Dikarya</taxon>
        <taxon>Basidiomycota</taxon>
        <taxon>Agaricomycotina</taxon>
        <taxon>Agaricomycetes</taxon>
        <taxon>Polyporales</taxon>
        <taxon>Adustoporiaceae</taxon>
        <taxon>Rhodonia</taxon>
    </lineage>
</organism>